<organism evidence="2 3">
    <name type="scientific">Chrysochromulina tobinii</name>
    <dbReference type="NCBI Taxonomy" id="1460289"/>
    <lineage>
        <taxon>Eukaryota</taxon>
        <taxon>Haptista</taxon>
        <taxon>Haptophyta</taxon>
        <taxon>Prymnesiophyceae</taxon>
        <taxon>Prymnesiales</taxon>
        <taxon>Chrysochromulinaceae</taxon>
        <taxon>Chrysochromulina</taxon>
    </lineage>
</organism>
<dbReference type="Proteomes" id="UP000037460">
    <property type="component" value="Unassembled WGS sequence"/>
</dbReference>
<protein>
    <submittedName>
        <fullName evidence="2">Uncharacterized protein</fullName>
    </submittedName>
</protein>
<feature type="signal peptide" evidence="1">
    <location>
        <begin position="1"/>
        <end position="21"/>
    </location>
</feature>
<evidence type="ECO:0000256" key="1">
    <source>
        <dbReference type="SAM" id="SignalP"/>
    </source>
</evidence>
<keyword evidence="1" id="KW-0732">Signal</keyword>
<name>A0A0M0JKT5_9EUKA</name>
<sequence>MAVLSMLIPSLSMLIPSPMRANTVIYAVPSHTSQTWPSVAVPRLPALASRRCHISLVVTEDDVEAAVKAAEDAWADALKARELAEKLSIDAEEAAEAAGMSSEAVADELKASNKFSLRMLSGSSDAMGKSLEATSLLSDAVEAAEEASRLEEIAEAALAASEEAIAQHLLDFPDAE</sequence>
<evidence type="ECO:0000313" key="3">
    <source>
        <dbReference type="Proteomes" id="UP000037460"/>
    </source>
</evidence>
<dbReference type="AlphaFoldDB" id="A0A0M0JKT5"/>
<proteinExistence type="predicted"/>
<keyword evidence="3" id="KW-1185">Reference proteome</keyword>
<evidence type="ECO:0000313" key="2">
    <source>
        <dbReference type="EMBL" id="KOO27184.1"/>
    </source>
</evidence>
<reference evidence="3" key="1">
    <citation type="journal article" date="2015" name="PLoS Genet.">
        <title>Genome Sequence and Transcriptome Analyses of Chrysochromulina tobin: Metabolic Tools for Enhanced Algal Fitness in the Prominent Order Prymnesiales (Haptophyceae).</title>
        <authorList>
            <person name="Hovde B.T."/>
            <person name="Deodato C.R."/>
            <person name="Hunsperger H.M."/>
            <person name="Ryken S.A."/>
            <person name="Yost W."/>
            <person name="Jha R.K."/>
            <person name="Patterson J."/>
            <person name="Monnat R.J. Jr."/>
            <person name="Barlow S.B."/>
            <person name="Starkenburg S.R."/>
            <person name="Cattolico R.A."/>
        </authorList>
    </citation>
    <scope>NUCLEOTIDE SEQUENCE</scope>
    <source>
        <strain evidence="3">CCMP291</strain>
    </source>
</reference>
<dbReference type="EMBL" id="JWZX01002747">
    <property type="protein sequence ID" value="KOO27184.1"/>
    <property type="molecule type" value="Genomic_DNA"/>
</dbReference>
<gene>
    <name evidence="2" type="ORF">Ctob_002789</name>
</gene>
<feature type="chain" id="PRO_5005601855" evidence="1">
    <location>
        <begin position="22"/>
        <end position="176"/>
    </location>
</feature>
<accession>A0A0M0JKT5</accession>
<comment type="caution">
    <text evidence="2">The sequence shown here is derived from an EMBL/GenBank/DDBJ whole genome shotgun (WGS) entry which is preliminary data.</text>
</comment>